<name>A0AAE1CES1_9GAST</name>
<keyword evidence="2" id="KW-1185">Reference proteome</keyword>
<sequence>MTTASTIFDENLLSVVSTTTQTCWSHLYTLIRETPVQSRAVQDFNGNFKAIDGGRGMTSIIFATSGVRRVGDHHNMPREMFLHYVSFKGEDYHHSQTYRPPDTGHDGISSYFRLPHLCPDRTPVPPAQREENHLSPLLSNRPIFHLFRYRCYRHDVLGHQTEADDENEEPDRLSVRQSYEQRKKSCPPCHLHLRYFYRVFFAERRQTSGHHSVPQANTDRPVFRIAVKRAVHIHVYISIHIVLH</sequence>
<accession>A0AAE1CES1</accession>
<protein>
    <submittedName>
        <fullName evidence="1">Uncharacterized protein</fullName>
    </submittedName>
</protein>
<organism evidence="1 2">
    <name type="scientific">Elysia crispata</name>
    <name type="common">lettuce slug</name>
    <dbReference type="NCBI Taxonomy" id="231223"/>
    <lineage>
        <taxon>Eukaryota</taxon>
        <taxon>Metazoa</taxon>
        <taxon>Spiralia</taxon>
        <taxon>Lophotrochozoa</taxon>
        <taxon>Mollusca</taxon>
        <taxon>Gastropoda</taxon>
        <taxon>Heterobranchia</taxon>
        <taxon>Euthyneura</taxon>
        <taxon>Panpulmonata</taxon>
        <taxon>Sacoglossa</taxon>
        <taxon>Placobranchoidea</taxon>
        <taxon>Plakobranchidae</taxon>
        <taxon>Elysia</taxon>
    </lineage>
</organism>
<reference evidence="1" key="1">
    <citation type="journal article" date="2023" name="G3 (Bethesda)">
        <title>A reference genome for the long-term kleptoplast-retaining sea slug Elysia crispata morphotype clarki.</title>
        <authorList>
            <person name="Eastman K.E."/>
            <person name="Pendleton A.L."/>
            <person name="Shaikh M.A."/>
            <person name="Suttiyut T."/>
            <person name="Ogas R."/>
            <person name="Tomko P."/>
            <person name="Gavelis G."/>
            <person name="Widhalm J.R."/>
            <person name="Wisecaver J.H."/>
        </authorList>
    </citation>
    <scope>NUCLEOTIDE SEQUENCE</scope>
    <source>
        <strain evidence="1">ECLA1</strain>
    </source>
</reference>
<dbReference type="Proteomes" id="UP001283361">
    <property type="component" value="Unassembled WGS sequence"/>
</dbReference>
<dbReference type="EMBL" id="JAWDGP010008092">
    <property type="protein sequence ID" value="KAK3691482.1"/>
    <property type="molecule type" value="Genomic_DNA"/>
</dbReference>
<proteinExistence type="predicted"/>
<dbReference type="AlphaFoldDB" id="A0AAE1CES1"/>
<comment type="caution">
    <text evidence="1">The sequence shown here is derived from an EMBL/GenBank/DDBJ whole genome shotgun (WGS) entry which is preliminary data.</text>
</comment>
<evidence type="ECO:0000313" key="1">
    <source>
        <dbReference type="EMBL" id="KAK3691482.1"/>
    </source>
</evidence>
<evidence type="ECO:0000313" key="2">
    <source>
        <dbReference type="Proteomes" id="UP001283361"/>
    </source>
</evidence>
<gene>
    <name evidence="1" type="ORF">RRG08_059508</name>
</gene>